<dbReference type="Proteomes" id="UP001337655">
    <property type="component" value="Unassembled WGS sequence"/>
</dbReference>
<dbReference type="Pfam" id="PF01073">
    <property type="entry name" value="3Beta_HSD"/>
    <property type="match status" value="1"/>
</dbReference>
<evidence type="ECO:0000313" key="5">
    <source>
        <dbReference type="EMBL" id="KAK5164250.1"/>
    </source>
</evidence>
<gene>
    <name evidence="5" type="ORF">LTR77_009944</name>
</gene>
<evidence type="ECO:0000256" key="3">
    <source>
        <dbReference type="SAM" id="MobiDB-lite"/>
    </source>
</evidence>
<dbReference type="RefSeq" id="XP_064654543.1">
    <property type="nucleotide sequence ID" value="XM_064807170.1"/>
</dbReference>
<evidence type="ECO:0000313" key="6">
    <source>
        <dbReference type="Proteomes" id="UP001337655"/>
    </source>
</evidence>
<dbReference type="InterPro" id="IPR050177">
    <property type="entry name" value="Lipid_A_modif_metabolic_enz"/>
</dbReference>
<keyword evidence="2" id="KW-0560">Oxidoreductase</keyword>
<protein>
    <recommendedName>
        <fullName evidence="4">3-beta hydroxysteroid dehydrogenase/isomerase domain-containing protein</fullName>
    </recommendedName>
</protein>
<evidence type="ECO:0000256" key="1">
    <source>
        <dbReference type="ARBA" id="ARBA00009219"/>
    </source>
</evidence>
<sequence length="377" mass="41438">MRGEDPAAIRILDLSKPTRESVAESGVAYIKTDVSDKNAVAQAFATSWPDSVQALPLTVFHTVAYINPSERKAAFLSPYIKVNIEGTRNMLDATKKAGADCFVATSSASVGLRPPSYFPWPWQAYPKDIYQYLPNADPKALDLPLEGYGACYAWTKAQAEQLVRGANTARFRTGVIRPGHGAFFIKHRSNRRGGSPTWLSNVISHFVNAQNVSIGHLAFEHALLQKDSRVGGNAYCVLDPNPPIIYGSLYKMLSNMAHPSTPINFPEIPQITVLLMAYVIEQYQLLRRKILPAVPALSADLTFLQPAVFNLSSPHIVYTDDRAQKEIGYKAPITTSEGLALAVLDWNEKAEAKVKATDASASDLQEEKVVPEPPMIR</sequence>
<reference evidence="5 6" key="1">
    <citation type="submission" date="2023-08" db="EMBL/GenBank/DDBJ databases">
        <title>Black Yeasts Isolated from many extreme environments.</title>
        <authorList>
            <person name="Coleine C."/>
            <person name="Stajich J.E."/>
            <person name="Selbmann L."/>
        </authorList>
    </citation>
    <scope>NUCLEOTIDE SEQUENCE [LARGE SCALE GENOMIC DNA]</scope>
    <source>
        <strain evidence="5 6">CCFEE 5935</strain>
    </source>
</reference>
<evidence type="ECO:0000259" key="4">
    <source>
        <dbReference type="Pfam" id="PF01073"/>
    </source>
</evidence>
<proteinExistence type="inferred from homology"/>
<dbReference type="GeneID" id="89931274"/>
<dbReference type="EMBL" id="JAVRRT010000020">
    <property type="protein sequence ID" value="KAK5164250.1"/>
    <property type="molecule type" value="Genomic_DNA"/>
</dbReference>
<feature type="domain" description="3-beta hydroxysteroid dehydrogenase/isomerase" evidence="4">
    <location>
        <begin position="7"/>
        <end position="255"/>
    </location>
</feature>
<name>A0AAV9P075_9PEZI</name>
<dbReference type="PANTHER" id="PTHR43245:SF51">
    <property type="entry name" value="SHORT CHAIN DEHYDROGENASE_REDUCTASE FAMILY 42E, MEMBER 2"/>
    <property type="match status" value="1"/>
</dbReference>
<comment type="caution">
    <text evidence="5">The sequence shown here is derived from an EMBL/GenBank/DDBJ whole genome shotgun (WGS) entry which is preliminary data.</text>
</comment>
<dbReference type="Gene3D" id="3.40.50.720">
    <property type="entry name" value="NAD(P)-binding Rossmann-like Domain"/>
    <property type="match status" value="1"/>
</dbReference>
<accession>A0AAV9P075</accession>
<dbReference type="AlphaFoldDB" id="A0AAV9P075"/>
<evidence type="ECO:0000256" key="2">
    <source>
        <dbReference type="ARBA" id="ARBA00023002"/>
    </source>
</evidence>
<dbReference type="GO" id="GO:0016616">
    <property type="term" value="F:oxidoreductase activity, acting on the CH-OH group of donors, NAD or NADP as acceptor"/>
    <property type="evidence" value="ECO:0007669"/>
    <property type="project" value="InterPro"/>
</dbReference>
<dbReference type="GO" id="GO:0006694">
    <property type="term" value="P:steroid biosynthetic process"/>
    <property type="evidence" value="ECO:0007669"/>
    <property type="project" value="InterPro"/>
</dbReference>
<dbReference type="SUPFAM" id="SSF51735">
    <property type="entry name" value="NAD(P)-binding Rossmann-fold domains"/>
    <property type="match status" value="1"/>
</dbReference>
<organism evidence="5 6">
    <name type="scientific">Saxophila tyrrhenica</name>
    <dbReference type="NCBI Taxonomy" id="1690608"/>
    <lineage>
        <taxon>Eukaryota</taxon>
        <taxon>Fungi</taxon>
        <taxon>Dikarya</taxon>
        <taxon>Ascomycota</taxon>
        <taxon>Pezizomycotina</taxon>
        <taxon>Dothideomycetes</taxon>
        <taxon>Dothideomycetidae</taxon>
        <taxon>Mycosphaerellales</taxon>
        <taxon>Extremaceae</taxon>
        <taxon>Saxophila</taxon>
    </lineage>
</organism>
<keyword evidence="6" id="KW-1185">Reference proteome</keyword>
<comment type="similarity">
    <text evidence="1">Belongs to the 3-beta-HSD family.</text>
</comment>
<dbReference type="InterPro" id="IPR002225">
    <property type="entry name" value="3Beta_OHSteriod_DH/Estase"/>
</dbReference>
<dbReference type="InterPro" id="IPR036291">
    <property type="entry name" value="NAD(P)-bd_dom_sf"/>
</dbReference>
<feature type="region of interest" description="Disordered" evidence="3">
    <location>
        <begin position="357"/>
        <end position="377"/>
    </location>
</feature>
<dbReference type="PANTHER" id="PTHR43245">
    <property type="entry name" value="BIFUNCTIONAL POLYMYXIN RESISTANCE PROTEIN ARNA"/>
    <property type="match status" value="1"/>
</dbReference>